<dbReference type="GO" id="GO:0005524">
    <property type="term" value="F:ATP binding"/>
    <property type="evidence" value="ECO:0007669"/>
    <property type="project" value="InterPro"/>
</dbReference>
<organism evidence="5 6">
    <name type="scientific">Pseudomicrostroma glucosiphilum</name>
    <dbReference type="NCBI Taxonomy" id="1684307"/>
    <lineage>
        <taxon>Eukaryota</taxon>
        <taxon>Fungi</taxon>
        <taxon>Dikarya</taxon>
        <taxon>Basidiomycota</taxon>
        <taxon>Ustilaginomycotina</taxon>
        <taxon>Exobasidiomycetes</taxon>
        <taxon>Microstromatales</taxon>
        <taxon>Microstromatales incertae sedis</taxon>
        <taxon>Pseudomicrostroma</taxon>
    </lineage>
</organism>
<protein>
    <submittedName>
        <fullName evidence="5">Uncharacterized protein</fullName>
    </submittedName>
</protein>
<reference evidence="5 6" key="1">
    <citation type="journal article" date="2018" name="Mol. Biol. Evol.">
        <title>Broad Genomic Sampling Reveals a Smut Pathogenic Ancestry of the Fungal Clade Ustilaginomycotina.</title>
        <authorList>
            <person name="Kijpornyongpan T."/>
            <person name="Mondo S.J."/>
            <person name="Barry K."/>
            <person name="Sandor L."/>
            <person name="Lee J."/>
            <person name="Lipzen A."/>
            <person name="Pangilinan J."/>
            <person name="LaButti K."/>
            <person name="Hainaut M."/>
            <person name="Henrissat B."/>
            <person name="Grigoriev I.V."/>
            <person name="Spatafora J.W."/>
            <person name="Aime M.C."/>
        </authorList>
    </citation>
    <scope>NUCLEOTIDE SEQUENCE [LARGE SCALE GENOMIC DNA]</scope>
    <source>
        <strain evidence="5 6">MCA 4718</strain>
    </source>
</reference>
<dbReference type="Pfam" id="PF01637">
    <property type="entry name" value="ATPase_2"/>
    <property type="match status" value="1"/>
</dbReference>
<dbReference type="PANTHER" id="PTHR36168:SF1">
    <property type="entry name" value="ORC1-LIKE AAA ATPASE DOMAIN-CONTAINING PROTEIN"/>
    <property type="match status" value="1"/>
</dbReference>
<dbReference type="GeneID" id="37012553"/>
<dbReference type="EMBL" id="KZ819322">
    <property type="protein sequence ID" value="PWN23304.1"/>
    <property type="molecule type" value="Genomic_DNA"/>
</dbReference>
<evidence type="ECO:0000259" key="4">
    <source>
        <dbReference type="Pfam" id="PF24913"/>
    </source>
</evidence>
<feature type="compositionally biased region" description="Low complexity" evidence="1">
    <location>
        <begin position="427"/>
        <end position="442"/>
    </location>
</feature>
<keyword evidence="6" id="KW-1185">Reference proteome</keyword>
<sequence>MIIRRVRGLFPLAEPAKALRRSFHASPRAAASAPPPESPGKARSRSDRDDDGQDGGATGRLRGILNSTAAEAALGASAGVILLGLAGMYYHSWYKKQILVKMEKAFDPGYDPVLALAQSSAGAQQGQLAYVHVEDRVEDLLLRKILRGEERGRYFLVLGPKGSGKTTSLIQAMQSIQADGVAFFEAHPDPSIVVDRFSESINYAMYRDFLGNLVGLNDMSGMSTFQMLERALHKLEAALIRRRQRTGKPAVIIMNSAHLVGHEDEGKRLLTVLQQRAEKWASAGTATFIFTSNDYFVYDLLRRNSNRMDTLTFKDLSQKQSLEVLRSCREQYWLEDPSSHNEADLDAVYRISGGRLSLLNKLSRRKNMLRAAHQLVEDDMQFLLSKTGIIEDHDDDVMDEQKWSTCSWLLFVELAKRQKALEEEIASRASSLPSSSVPSLSAIKPDSTEDADEAGPPRVTESALTDPTQDLEADVPLANDVPNPSLTWGEVRQVMTRPDFVQQLDHLNLIHIDKHHHIRADSMPLLRAFQKVLEEEEDFEGKLERVMDRVSAIESLLRTKELVWKEQGPAGKSIVRKDAKGREMESWFFLGGDERLGREEEGGEAAGA</sequence>
<keyword evidence="2" id="KW-1133">Transmembrane helix</keyword>
<feature type="domain" description="ATPase" evidence="3">
    <location>
        <begin position="143"/>
        <end position="361"/>
    </location>
</feature>
<dbReference type="STRING" id="1684307.A0A316UEI1"/>
<evidence type="ECO:0000256" key="1">
    <source>
        <dbReference type="SAM" id="MobiDB-lite"/>
    </source>
</evidence>
<dbReference type="SUPFAM" id="SSF52540">
    <property type="entry name" value="P-loop containing nucleoside triphosphate hydrolases"/>
    <property type="match status" value="1"/>
</dbReference>
<evidence type="ECO:0000313" key="6">
    <source>
        <dbReference type="Proteomes" id="UP000245942"/>
    </source>
</evidence>
<dbReference type="OrthoDB" id="511599at2759"/>
<dbReference type="Proteomes" id="UP000245942">
    <property type="component" value="Unassembled WGS sequence"/>
</dbReference>
<dbReference type="RefSeq" id="XP_025350464.1">
    <property type="nucleotide sequence ID" value="XM_025490819.1"/>
</dbReference>
<feature type="region of interest" description="Disordered" evidence="1">
    <location>
        <begin position="427"/>
        <end position="467"/>
    </location>
</feature>
<keyword evidence="2" id="KW-0812">Transmembrane</keyword>
<evidence type="ECO:0000313" key="5">
    <source>
        <dbReference type="EMBL" id="PWN23304.1"/>
    </source>
</evidence>
<gene>
    <name evidence="5" type="ORF">BCV69DRAFT_266953</name>
</gene>
<feature type="domain" description="AAA protein C-terminal winged helix" evidence="4">
    <location>
        <begin position="385"/>
        <end position="554"/>
    </location>
</feature>
<feature type="transmembrane region" description="Helical" evidence="2">
    <location>
        <begin position="69"/>
        <end position="90"/>
    </location>
</feature>
<dbReference type="PANTHER" id="PTHR36168">
    <property type="entry name" value="CHROMOSOME 1, WHOLE GENOME SHOTGUN SEQUENCE"/>
    <property type="match status" value="1"/>
</dbReference>
<dbReference type="Pfam" id="PF24913">
    <property type="entry name" value="WHD_AAA_fung"/>
    <property type="match status" value="1"/>
</dbReference>
<dbReference type="InterPro" id="IPR056808">
    <property type="entry name" value="HTH_AAA"/>
</dbReference>
<evidence type="ECO:0000259" key="3">
    <source>
        <dbReference type="Pfam" id="PF01637"/>
    </source>
</evidence>
<proteinExistence type="predicted"/>
<name>A0A316UEI1_9BASI</name>
<keyword evidence="2" id="KW-0472">Membrane</keyword>
<dbReference type="Gene3D" id="3.40.50.300">
    <property type="entry name" value="P-loop containing nucleotide triphosphate hydrolases"/>
    <property type="match status" value="1"/>
</dbReference>
<evidence type="ECO:0000256" key="2">
    <source>
        <dbReference type="SAM" id="Phobius"/>
    </source>
</evidence>
<feature type="region of interest" description="Disordered" evidence="1">
    <location>
        <begin position="23"/>
        <end position="60"/>
    </location>
</feature>
<dbReference type="AlphaFoldDB" id="A0A316UEI1"/>
<dbReference type="InterPro" id="IPR011579">
    <property type="entry name" value="ATPase_dom"/>
</dbReference>
<dbReference type="InterPro" id="IPR027417">
    <property type="entry name" value="P-loop_NTPase"/>
</dbReference>
<accession>A0A316UEI1</accession>